<evidence type="ECO:0000256" key="2">
    <source>
        <dbReference type="SAM" id="SignalP"/>
    </source>
</evidence>
<proteinExistence type="predicted"/>
<sequence length="91" mass="9408">MNAMQSAVLLIIAVQSSCQVVSRARRAVIEPFQPLVGATTTNADNVDSSKSDDPIGLGVHSGAIKAAILVAAVVALGVILAVCFAWYVMPK</sequence>
<evidence type="ECO:0000256" key="1">
    <source>
        <dbReference type="SAM" id="Phobius"/>
    </source>
</evidence>
<keyword evidence="1" id="KW-0812">Transmembrane</keyword>
<keyword evidence="2" id="KW-0732">Signal</keyword>
<dbReference type="Proteomes" id="UP001432027">
    <property type="component" value="Unassembled WGS sequence"/>
</dbReference>
<feature type="transmembrane region" description="Helical" evidence="1">
    <location>
        <begin position="66"/>
        <end position="89"/>
    </location>
</feature>
<feature type="non-terminal residue" evidence="3">
    <location>
        <position position="91"/>
    </location>
</feature>
<keyword evidence="1" id="KW-1133">Transmembrane helix</keyword>
<keyword evidence="1" id="KW-0472">Membrane</keyword>
<evidence type="ECO:0000313" key="3">
    <source>
        <dbReference type="EMBL" id="GMT03495.1"/>
    </source>
</evidence>
<gene>
    <name evidence="3" type="ORF">PENTCL1PPCAC_25669</name>
</gene>
<accession>A0AAV5UBG5</accession>
<name>A0AAV5UBG5_9BILA</name>
<reference evidence="3" key="1">
    <citation type="submission" date="2023-10" db="EMBL/GenBank/DDBJ databases">
        <title>Genome assembly of Pristionchus species.</title>
        <authorList>
            <person name="Yoshida K."/>
            <person name="Sommer R.J."/>
        </authorList>
    </citation>
    <scope>NUCLEOTIDE SEQUENCE</scope>
    <source>
        <strain evidence="3">RS0144</strain>
    </source>
</reference>
<feature type="signal peptide" evidence="2">
    <location>
        <begin position="1"/>
        <end position="18"/>
    </location>
</feature>
<protein>
    <submittedName>
        <fullName evidence="3">Uncharacterized protein</fullName>
    </submittedName>
</protein>
<evidence type="ECO:0000313" key="4">
    <source>
        <dbReference type="Proteomes" id="UP001432027"/>
    </source>
</evidence>
<feature type="chain" id="PRO_5043842893" evidence="2">
    <location>
        <begin position="19"/>
        <end position="91"/>
    </location>
</feature>
<dbReference type="AlphaFoldDB" id="A0AAV5UBG5"/>
<keyword evidence="4" id="KW-1185">Reference proteome</keyword>
<dbReference type="EMBL" id="BTSX01000006">
    <property type="protein sequence ID" value="GMT03495.1"/>
    <property type="molecule type" value="Genomic_DNA"/>
</dbReference>
<organism evidence="3 4">
    <name type="scientific">Pristionchus entomophagus</name>
    <dbReference type="NCBI Taxonomy" id="358040"/>
    <lineage>
        <taxon>Eukaryota</taxon>
        <taxon>Metazoa</taxon>
        <taxon>Ecdysozoa</taxon>
        <taxon>Nematoda</taxon>
        <taxon>Chromadorea</taxon>
        <taxon>Rhabditida</taxon>
        <taxon>Rhabditina</taxon>
        <taxon>Diplogasteromorpha</taxon>
        <taxon>Diplogasteroidea</taxon>
        <taxon>Neodiplogasteridae</taxon>
        <taxon>Pristionchus</taxon>
    </lineage>
</organism>
<comment type="caution">
    <text evidence="3">The sequence shown here is derived from an EMBL/GenBank/DDBJ whole genome shotgun (WGS) entry which is preliminary data.</text>
</comment>